<name>V4RFK0_9HYPH</name>
<dbReference type="SMART" id="SM00419">
    <property type="entry name" value="HTH_CRP"/>
    <property type="match status" value="1"/>
</dbReference>
<gene>
    <name evidence="5" type="ORF">N177_2613</name>
</gene>
<keyword evidence="2" id="KW-0238">DNA-binding</keyword>
<keyword evidence="3" id="KW-0804">Transcription</keyword>
<dbReference type="Pfam" id="PF13545">
    <property type="entry name" value="HTH_Crp_2"/>
    <property type="match status" value="1"/>
</dbReference>
<evidence type="ECO:0000313" key="6">
    <source>
        <dbReference type="Proteomes" id="UP000017819"/>
    </source>
</evidence>
<keyword evidence="1" id="KW-0805">Transcription regulation</keyword>
<dbReference type="eggNOG" id="COG0664">
    <property type="taxonomic scope" value="Bacteria"/>
</dbReference>
<dbReference type="STRING" id="631454.N177_2613"/>
<dbReference type="GO" id="GO:0006355">
    <property type="term" value="P:regulation of DNA-templated transcription"/>
    <property type="evidence" value="ECO:0007669"/>
    <property type="project" value="InterPro"/>
</dbReference>
<dbReference type="InterPro" id="IPR014710">
    <property type="entry name" value="RmlC-like_jellyroll"/>
</dbReference>
<dbReference type="Proteomes" id="UP000017819">
    <property type="component" value="Unassembled WGS sequence"/>
</dbReference>
<evidence type="ECO:0000259" key="4">
    <source>
        <dbReference type="PROSITE" id="PS51063"/>
    </source>
</evidence>
<reference evidence="5 6" key="1">
    <citation type="journal article" date="2014" name="Genome Announc.">
        <title>Draft Genome Sequence of Lutibaculum baratangense Strain AMV1T, Isolated from a Mud Volcano in Andamans, India.</title>
        <authorList>
            <person name="Singh A."/>
            <person name="Sreenivas A."/>
            <person name="Sathyanarayana Reddy G."/>
            <person name="Pinnaka A.K."/>
            <person name="Shivaji S."/>
        </authorList>
    </citation>
    <scope>NUCLEOTIDE SEQUENCE [LARGE SCALE GENOMIC DNA]</scope>
    <source>
        <strain evidence="5 6">AMV1</strain>
    </source>
</reference>
<accession>V4RFK0</accession>
<proteinExistence type="predicted"/>
<dbReference type="SUPFAM" id="SSF46785">
    <property type="entry name" value="Winged helix' DNA-binding domain"/>
    <property type="match status" value="1"/>
</dbReference>
<evidence type="ECO:0000313" key="5">
    <source>
        <dbReference type="EMBL" id="ESR24164.1"/>
    </source>
</evidence>
<organism evidence="5 6">
    <name type="scientific">Lutibaculum baratangense AMV1</name>
    <dbReference type="NCBI Taxonomy" id="631454"/>
    <lineage>
        <taxon>Bacteria</taxon>
        <taxon>Pseudomonadati</taxon>
        <taxon>Pseudomonadota</taxon>
        <taxon>Alphaproteobacteria</taxon>
        <taxon>Hyphomicrobiales</taxon>
        <taxon>Tepidamorphaceae</taxon>
        <taxon>Lutibaculum</taxon>
    </lineage>
</organism>
<feature type="domain" description="HTH crp-type" evidence="4">
    <location>
        <begin position="116"/>
        <end position="182"/>
    </location>
</feature>
<comment type="caution">
    <text evidence="5">The sequence shown here is derived from an EMBL/GenBank/DDBJ whole genome shotgun (WGS) entry which is preliminary data.</text>
</comment>
<evidence type="ECO:0000256" key="3">
    <source>
        <dbReference type="ARBA" id="ARBA00023163"/>
    </source>
</evidence>
<evidence type="ECO:0000256" key="1">
    <source>
        <dbReference type="ARBA" id="ARBA00023015"/>
    </source>
</evidence>
<dbReference type="InterPro" id="IPR018490">
    <property type="entry name" value="cNMP-bd_dom_sf"/>
</dbReference>
<dbReference type="SUPFAM" id="SSF51206">
    <property type="entry name" value="cAMP-binding domain-like"/>
    <property type="match status" value="1"/>
</dbReference>
<dbReference type="GO" id="GO:0003677">
    <property type="term" value="F:DNA binding"/>
    <property type="evidence" value="ECO:0007669"/>
    <property type="project" value="UniProtKB-KW"/>
</dbReference>
<dbReference type="InterPro" id="IPR012318">
    <property type="entry name" value="HTH_CRP"/>
</dbReference>
<dbReference type="PROSITE" id="PS51063">
    <property type="entry name" value="HTH_CRP_2"/>
    <property type="match status" value="1"/>
</dbReference>
<protein>
    <submittedName>
        <fullName evidence="5">cAMP-binding protein</fullName>
    </submittedName>
</protein>
<dbReference type="Gene3D" id="2.60.120.10">
    <property type="entry name" value="Jelly Rolls"/>
    <property type="match status" value="1"/>
</dbReference>
<dbReference type="InterPro" id="IPR036390">
    <property type="entry name" value="WH_DNA-bd_sf"/>
</dbReference>
<evidence type="ECO:0000256" key="2">
    <source>
        <dbReference type="ARBA" id="ARBA00023125"/>
    </source>
</evidence>
<sequence length="208" mass="23144">MELERGRQLFGDGDGMAHAYFPHDCVVSLVSVMHDGRSVEMNGIGREGFIDPALALRAVQPLGRYLVQLPGTAWRIEVERLNETMAISPALRAHLMCYTEVFLRQSLQLVACSALHPVEARICRWILTTRDRLARPECPVTQDVIGEVLGVQRSTVSLAVRNLQAAGLIGTRRGAIEILEPDGLFDSACECYSIIRRHFEERLPGTYG</sequence>
<keyword evidence="6" id="KW-1185">Reference proteome</keyword>
<dbReference type="EMBL" id="AWXZ01000035">
    <property type="protein sequence ID" value="ESR24164.1"/>
    <property type="molecule type" value="Genomic_DNA"/>
</dbReference>
<dbReference type="AlphaFoldDB" id="V4RFK0"/>